<dbReference type="GO" id="GO:0006813">
    <property type="term" value="P:potassium ion transport"/>
    <property type="evidence" value="ECO:0007669"/>
    <property type="project" value="UniProtKB-KW"/>
</dbReference>
<feature type="transmembrane region" description="Helical" evidence="10">
    <location>
        <begin position="95"/>
        <end position="117"/>
    </location>
</feature>
<dbReference type="GO" id="GO:0006885">
    <property type="term" value="P:regulation of pH"/>
    <property type="evidence" value="ECO:0007669"/>
    <property type="project" value="TreeGrafter"/>
</dbReference>
<dbReference type="GO" id="GO:0012505">
    <property type="term" value="C:endomembrane system"/>
    <property type="evidence" value="ECO:0007669"/>
    <property type="project" value="TreeGrafter"/>
</dbReference>
<feature type="transmembrane region" description="Helical" evidence="10">
    <location>
        <begin position="33"/>
        <end position="56"/>
    </location>
</feature>
<evidence type="ECO:0000256" key="1">
    <source>
        <dbReference type="ARBA" id="ARBA00004141"/>
    </source>
</evidence>
<proteinExistence type="inferred from homology"/>
<organism evidence="12 13">
    <name type="scientific">Trifolium medium</name>
    <dbReference type="NCBI Taxonomy" id="97028"/>
    <lineage>
        <taxon>Eukaryota</taxon>
        <taxon>Viridiplantae</taxon>
        <taxon>Streptophyta</taxon>
        <taxon>Embryophyta</taxon>
        <taxon>Tracheophyta</taxon>
        <taxon>Spermatophyta</taxon>
        <taxon>Magnoliopsida</taxon>
        <taxon>eudicotyledons</taxon>
        <taxon>Gunneridae</taxon>
        <taxon>Pentapetalae</taxon>
        <taxon>rosids</taxon>
        <taxon>fabids</taxon>
        <taxon>Fabales</taxon>
        <taxon>Fabaceae</taxon>
        <taxon>Papilionoideae</taxon>
        <taxon>50 kb inversion clade</taxon>
        <taxon>NPAAA clade</taxon>
        <taxon>Hologalegina</taxon>
        <taxon>IRL clade</taxon>
        <taxon>Trifolieae</taxon>
        <taxon>Trifolium</taxon>
    </lineage>
</organism>
<dbReference type="Proteomes" id="UP000265520">
    <property type="component" value="Unassembled WGS sequence"/>
</dbReference>
<feature type="non-terminal residue" evidence="12">
    <location>
        <position position="136"/>
    </location>
</feature>
<dbReference type="InterPro" id="IPR006153">
    <property type="entry name" value="Cation/H_exchanger_TM"/>
</dbReference>
<evidence type="ECO:0000256" key="8">
    <source>
        <dbReference type="ARBA" id="ARBA00023136"/>
    </source>
</evidence>
<dbReference type="Gene3D" id="1.20.1530.20">
    <property type="match status" value="1"/>
</dbReference>
<comment type="similarity">
    <text evidence="9">Belongs to the monovalent cation:proton antiporter 2 (CPA2) transporter (TC 2.A.37) family. CHX (TC 2.A.37.4) subfamily.</text>
</comment>
<keyword evidence="13" id="KW-1185">Reference proteome</keyword>
<evidence type="ECO:0000313" key="13">
    <source>
        <dbReference type="Proteomes" id="UP000265520"/>
    </source>
</evidence>
<name>A0A392QVR8_9FABA</name>
<evidence type="ECO:0000256" key="2">
    <source>
        <dbReference type="ARBA" id="ARBA00022448"/>
    </source>
</evidence>
<evidence type="ECO:0000256" key="3">
    <source>
        <dbReference type="ARBA" id="ARBA00022538"/>
    </source>
</evidence>
<protein>
    <submittedName>
        <fullName evidence="12">Cation/H(+) antiporter 18-like</fullName>
    </submittedName>
</protein>
<dbReference type="InterPro" id="IPR050794">
    <property type="entry name" value="CPA2_transporter"/>
</dbReference>
<dbReference type="EMBL" id="LXQA010160796">
    <property type="protein sequence ID" value="MCI27680.1"/>
    <property type="molecule type" value="Genomic_DNA"/>
</dbReference>
<dbReference type="InterPro" id="IPR038770">
    <property type="entry name" value="Na+/solute_symporter_sf"/>
</dbReference>
<evidence type="ECO:0000256" key="9">
    <source>
        <dbReference type="ARBA" id="ARBA00038341"/>
    </source>
</evidence>
<keyword evidence="2" id="KW-0813">Transport</keyword>
<evidence type="ECO:0000313" key="12">
    <source>
        <dbReference type="EMBL" id="MCI27680.1"/>
    </source>
</evidence>
<comment type="subcellular location">
    <subcellularLocation>
        <location evidence="1">Membrane</location>
        <topology evidence="1">Multi-pass membrane protein</topology>
    </subcellularLocation>
</comment>
<dbReference type="GO" id="GO:1902600">
    <property type="term" value="P:proton transmembrane transport"/>
    <property type="evidence" value="ECO:0007669"/>
    <property type="project" value="InterPro"/>
</dbReference>
<comment type="caution">
    <text evidence="12">The sequence shown here is derived from an EMBL/GenBank/DDBJ whole genome shotgun (WGS) entry which is preliminary data.</text>
</comment>
<evidence type="ECO:0000256" key="10">
    <source>
        <dbReference type="SAM" id="Phobius"/>
    </source>
</evidence>
<keyword evidence="4 10" id="KW-0812">Transmembrane</keyword>
<feature type="non-terminal residue" evidence="12">
    <location>
        <position position="1"/>
    </location>
</feature>
<dbReference type="GO" id="GO:0015297">
    <property type="term" value="F:antiporter activity"/>
    <property type="evidence" value="ECO:0007669"/>
    <property type="project" value="InterPro"/>
</dbReference>
<keyword evidence="5" id="KW-0630">Potassium</keyword>
<keyword evidence="7" id="KW-0406">Ion transport</keyword>
<evidence type="ECO:0000256" key="6">
    <source>
        <dbReference type="ARBA" id="ARBA00022989"/>
    </source>
</evidence>
<keyword evidence="8 10" id="KW-0472">Membrane</keyword>
<evidence type="ECO:0000256" key="5">
    <source>
        <dbReference type="ARBA" id="ARBA00022958"/>
    </source>
</evidence>
<keyword evidence="6 10" id="KW-1133">Transmembrane helix</keyword>
<feature type="domain" description="Cation/H+ exchanger transmembrane" evidence="11">
    <location>
        <begin position="3"/>
        <end position="113"/>
    </location>
</feature>
<feature type="transmembrane region" description="Helical" evidence="10">
    <location>
        <begin position="63"/>
        <end position="83"/>
    </location>
</feature>
<sequence length="136" mass="15095">EDLVSGLLLPLYFVSSGLKTDVATIQGLQSWGLLVFVTFTACFGKIVGTIVVSLLCKVPFNESLVLGFLMNSKGLVELIVLNIGKDRKVLNDQTFAIMVLMALLTTFMTTPLVLAVYKRKARKSDYKYRTIERKNA</sequence>
<dbReference type="Pfam" id="PF00999">
    <property type="entry name" value="Na_H_Exchanger"/>
    <property type="match status" value="1"/>
</dbReference>
<dbReference type="PANTHER" id="PTHR32468:SF34">
    <property type="entry name" value="CATION_H(+) ANTIPORTER 18"/>
    <property type="match status" value="1"/>
</dbReference>
<reference evidence="12 13" key="1">
    <citation type="journal article" date="2018" name="Front. Plant Sci.">
        <title>Red Clover (Trifolium pratense) and Zigzag Clover (T. medium) - A Picture of Genomic Similarities and Differences.</title>
        <authorList>
            <person name="Dluhosova J."/>
            <person name="Istvanek J."/>
            <person name="Nedelnik J."/>
            <person name="Repkova J."/>
        </authorList>
    </citation>
    <scope>NUCLEOTIDE SEQUENCE [LARGE SCALE GENOMIC DNA]</scope>
    <source>
        <strain evidence="13">cv. 10/8</strain>
        <tissue evidence="12">Leaf</tissue>
    </source>
</reference>
<dbReference type="AlphaFoldDB" id="A0A392QVR8"/>
<dbReference type="GO" id="GO:0016020">
    <property type="term" value="C:membrane"/>
    <property type="evidence" value="ECO:0007669"/>
    <property type="project" value="UniProtKB-SubCell"/>
</dbReference>
<evidence type="ECO:0000256" key="4">
    <source>
        <dbReference type="ARBA" id="ARBA00022692"/>
    </source>
</evidence>
<accession>A0A392QVR8</accession>
<evidence type="ECO:0000259" key="11">
    <source>
        <dbReference type="Pfam" id="PF00999"/>
    </source>
</evidence>
<dbReference type="PANTHER" id="PTHR32468">
    <property type="entry name" value="CATION/H + ANTIPORTER"/>
    <property type="match status" value="1"/>
</dbReference>
<evidence type="ECO:0000256" key="7">
    <source>
        <dbReference type="ARBA" id="ARBA00023065"/>
    </source>
</evidence>
<keyword evidence="3" id="KW-0633">Potassium transport</keyword>